<dbReference type="Pfam" id="PF10358">
    <property type="entry name" value="NT-C2"/>
    <property type="match status" value="1"/>
</dbReference>
<dbReference type="InterPro" id="IPR019448">
    <property type="entry name" value="NT-C2"/>
</dbReference>
<evidence type="ECO:0000313" key="4">
    <source>
        <dbReference type="EMBL" id="SPQ99569.1"/>
    </source>
</evidence>
<accession>A0A0G4IXS1</accession>
<dbReference type="Proteomes" id="UP000039324">
    <property type="component" value="Unassembled WGS sequence"/>
</dbReference>
<feature type="compositionally biased region" description="Polar residues" evidence="1">
    <location>
        <begin position="296"/>
        <end position="307"/>
    </location>
</feature>
<sequence>MLEFLSHLTKVKEKARVSIAFGTGSNLYSFMTKDDVVHCRCQRGSHEYRTRIALAESDGTVNFNEELQFGITLYRAKDASVFDDKVFTVSVHNESHHDAIKPISAQIDFASLLTPTLEHGVVVERVLVLELAAKPAKTVRLSRNESMVPSGKRPELRVVIQAWLGSGKPNTPAGQNVVESVPAHEQKALSLTAPRGLSPPVPSPQRPVNSFSAQRVGGHNEDIQRRPDLNMNVFVPGSDTKDHVLVNKHAASDIRSPAASSLILDRALMRPKQAPAVEFRELPSLQQIKNGTATAVDNKIDVSSNKSSDNDPLDDMQQAQQSSALDLAFAMLPATRDVSPPESNDSLAARSPSSGKRRPRASLM</sequence>
<evidence type="ECO:0000313" key="5">
    <source>
        <dbReference type="Proteomes" id="UP000039324"/>
    </source>
</evidence>
<reference evidence="4 6" key="2">
    <citation type="submission" date="2018-03" db="EMBL/GenBank/DDBJ databases">
        <authorList>
            <person name="Fogelqvist J."/>
        </authorList>
    </citation>
    <scope>NUCLEOTIDE SEQUENCE [LARGE SCALE GENOMIC DNA]</scope>
</reference>
<geneLocation type="mitochondrion" evidence="4"/>
<dbReference type="EMBL" id="CDSF01000095">
    <property type="protein sequence ID" value="CEO99939.1"/>
    <property type="molecule type" value="Genomic_DNA"/>
</dbReference>
<evidence type="ECO:0000313" key="6">
    <source>
        <dbReference type="Proteomes" id="UP000290189"/>
    </source>
</evidence>
<dbReference type="Proteomes" id="UP000290189">
    <property type="component" value="Unassembled WGS sequence"/>
</dbReference>
<evidence type="ECO:0000313" key="3">
    <source>
        <dbReference type="EMBL" id="CEO99939.1"/>
    </source>
</evidence>
<proteinExistence type="predicted"/>
<evidence type="ECO:0000259" key="2">
    <source>
        <dbReference type="PROSITE" id="PS51840"/>
    </source>
</evidence>
<dbReference type="AlphaFoldDB" id="A0A0G4IXS1"/>
<dbReference type="EMBL" id="OVEO01000012">
    <property type="protein sequence ID" value="SPQ99569.1"/>
    <property type="molecule type" value="Genomic_DNA"/>
</dbReference>
<feature type="compositionally biased region" description="Low complexity" evidence="1">
    <location>
        <begin position="315"/>
        <end position="328"/>
    </location>
</feature>
<organism evidence="3 5">
    <name type="scientific">Plasmodiophora brassicae</name>
    <name type="common">Clubroot disease agent</name>
    <dbReference type="NCBI Taxonomy" id="37360"/>
    <lineage>
        <taxon>Eukaryota</taxon>
        <taxon>Sar</taxon>
        <taxon>Rhizaria</taxon>
        <taxon>Endomyxa</taxon>
        <taxon>Phytomyxea</taxon>
        <taxon>Plasmodiophorida</taxon>
        <taxon>Plasmodiophoridae</taxon>
        <taxon>Plasmodiophora</taxon>
    </lineage>
</organism>
<protein>
    <recommendedName>
        <fullName evidence="2">C2 NT-type domain-containing protein</fullName>
    </recommendedName>
</protein>
<dbReference type="OrthoDB" id="10600841at2759"/>
<feature type="compositionally biased region" description="Polar residues" evidence="1">
    <location>
        <begin position="341"/>
        <end position="354"/>
    </location>
</feature>
<keyword evidence="4" id="KW-0496">Mitochondrion</keyword>
<dbReference type="PROSITE" id="PS51840">
    <property type="entry name" value="C2_NT"/>
    <property type="match status" value="1"/>
</dbReference>
<reference evidence="3 5" key="1">
    <citation type="submission" date="2015-02" db="EMBL/GenBank/DDBJ databases">
        <authorList>
            <person name="Chooi Y.-H."/>
        </authorList>
    </citation>
    <scope>NUCLEOTIDE SEQUENCE [LARGE SCALE GENOMIC DNA]</scope>
    <source>
        <strain evidence="3">E3</strain>
    </source>
</reference>
<keyword evidence="5" id="KW-1185">Reference proteome</keyword>
<evidence type="ECO:0000256" key="1">
    <source>
        <dbReference type="SAM" id="MobiDB-lite"/>
    </source>
</evidence>
<gene>
    <name evidence="3" type="ORF">PBRA_007673</name>
    <name evidence="4" type="ORF">PLBR_LOCUS6784</name>
</gene>
<feature type="domain" description="C2 NT-type" evidence="2">
    <location>
        <begin position="5"/>
        <end position="149"/>
    </location>
</feature>
<feature type="compositionally biased region" description="Basic residues" evidence="1">
    <location>
        <begin position="355"/>
        <end position="364"/>
    </location>
</feature>
<feature type="region of interest" description="Disordered" evidence="1">
    <location>
        <begin position="296"/>
        <end position="364"/>
    </location>
</feature>
<name>A0A0G4IXS1_PLABS</name>